<dbReference type="RefSeq" id="WP_010758606.1">
    <property type="nucleotide sequence ID" value="NZ_ASWD01000004.1"/>
</dbReference>
<dbReference type="eggNOG" id="ENOG503075S">
    <property type="taxonomic scope" value="Bacteria"/>
</dbReference>
<keyword evidence="1" id="KW-0812">Transmembrane</keyword>
<evidence type="ECO:0000313" key="3">
    <source>
        <dbReference type="Proteomes" id="UP000013782"/>
    </source>
</evidence>
<reference evidence="2 3" key="1">
    <citation type="submission" date="2013-02" db="EMBL/GenBank/DDBJ databases">
        <title>The Genome Sequence of Enterococcus pallens BAA-351.</title>
        <authorList>
            <consortium name="The Broad Institute Genome Sequencing Platform"/>
            <consortium name="The Broad Institute Genome Sequencing Center for Infectious Disease"/>
            <person name="Earl A.M."/>
            <person name="Gilmore M.S."/>
            <person name="Lebreton F."/>
            <person name="Walker B."/>
            <person name="Young S.K."/>
            <person name="Zeng Q."/>
            <person name="Gargeya S."/>
            <person name="Fitzgerald M."/>
            <person name="Haas B."/>
            <person name="Abouelleil A."/>
            <person name="Alvarado L."/>
            <person name="Arachchi H.M."/>
            <person name="Berlin A.M."/>
            <person name="Chapman S.B."/>
            <person name="Dewar J."/>
            <person name="Goldberg J."/>
            <person name="Griggs A."/>
            <person name="Gujja S."/>
            <person name="Hansen M."/>
            <person name="Howarth C."/>
            <person name="Imamovic A."/>
            <person name="Larimer J."/>
            <person name="McCowan C."/>
            <person name="Murphy C."/>
            <person name="Neiman D."/>
            <person name="Pearson M."/>
            <person name="Priest M."/>
            <person name="Roberts A."/>
            <person name="Saif S."/>
            <person name="Shea T."/>
            <person name="Sisk P."/>
            <person name="Sykes S."/>
            <person name="Wortman J."/>
            <person name="Nusbaum C."/>
            <person name="Birren B."/>
        </authorList>
    </citation>
    <scope>NUCLEOTIDE SEQUENCE [LARGE SCALE GENOMIC DNA]</scope>
    <source>
        <strain evidence="2 3">ATCC BAA-351</strain>
    </source>
</reference>
<dbReference type="PATRIC" id="fig|1158607.3.peg.3629"/>
<proteinExistence type="predicted"/>
<feature type="transmembrane region" description="Helical" evidence="1">
    <location>
        <begin position="12"/>
        <end position="30"/>
    </location>
</feature>
<evidence type="ECO:0000256" key="1">
    <source>
        <dbReference type="SAM" id="Phobius"/>
    </source>
</evidence>
<organism evidence="2 3">
    <name type="scientific">Enterococcus pallens ATCC BAA-351</name>
    <dbReference type="NCBI Taxonomy" id="1158607"/>
    <lineage>
        <taxon>Bacteria</taxon>
        <taxon>Bacillati</taxon>
        <taxon>Bacillota</taxon>
        <taxon>Bacilli</taxon>
        <taxon>Lactobacillales</taxon>
        <taxon>Enterococcaceae</taxon>
        <taxon>Enterococcus</taxon>
    </lineage>
</organism>
<keyword evidence="1" id="KW-1133">Transmembrane helix</keyword>
<evidence type="ECO:0000313" key="2">
    <source>
        <dbReference type="EMBL" id="EOH91093.1"/>
    </source>
</evidence>
<sequence>MTFFIGKYKTSLALITLSALILAGIFWWFLPAAVPMQWAADGSVNYTLSKNLAVLILPLLPLIIGLQGWHKTDYKFLLYAGIALLGISGIFLMIIVSS</sequence>
<name>R2Q737_9ENTE</name>
<dbReference type="OrthoDB" id="9808690at2"/>
<feature type="transmembrane region" description="Helical" evidence="1">
    <location>
        <begin position="50"/>
        <end position="69"/>
    </location>
</feature>
<protein>
    <submittedName>
        <fullName evidence="2">Uncharacterized protein</fullName>
    </submittedName>
</protein>
<feature type="transmembrane region" description="Helical" evidence="1">
    <location>
        <begin position="76"/>
        <end position="96"/>
    </location>
</feature>
<gene>
    <name evidence="2" type="ORF">UAU_03632</name>
</gene>
<keyword evidence="3" id="KW-1185">Reference proteome</keyword>
<dbReference type="HOGENOM" id="CLU_2329418_0_0_9"/>
<dbReference type="Proteomes" id="UP000013782">
    <property type="component" value="Unassembled WGS sequence"/>
</dbReference>
<accession>R2Q737</accession>
<dbReference type="AlphaFoldDB" id="R2Q737"/>
<dbReference type="EMBL" id="AJAQ01000035">
    <property type="protein sequence ID" value="EOH91093.1"/>
    <property type="molecule type" value="Genomic_DNA"/>
</dbReference>
<comment type="caution">
    <text evidence="2">The sequence shown here is derived from an EMBL/GenBank/DDBJ whole genome shotgun (WGS) entry which is preliminary data.</text>
</comment>
<keyword evidence="1" id="KW-0472">Membrane</keyword>